<dbReference type="AlphaFoldDB" id="A0A161K5E8"/>
<name>A0A161K5E8_9ZZZZ</name>
<protein>
    <submittedName>
        <fullName evidence="1">Uncharacterized protein</fullName>
    </submittedName>
</protein>
<proteinExistence type="predicted"/>
<gene>
    <name evidence="1" type="ORF">MGWOODY_Smn3672</name>
</gene>
<organism evidence="1">
    <name type="scientific">hydrothermal vent metagenome</name>
    <dbReference type="NCBI Taxonomy" id="652676"/>
    <lineage>
        <taxon>unclassified sequences</taxon>
        <taxon>metagenomes</taxon>
        <taxon>ecological metagenomes</taxon>
    </lineage>
</organism>
<dbReference type="EMBL" id="CZQE01000167">
    <property type="protein sequence ID" value="CUS44696.1"/>
    <property type="molecule type" value="Genomic_DNA"/>
</dbReference>
<evidence type="ECO:0000313" key="1">
    <source>
        <dbReference type="EMBL" id="CUS44696.1"/>
    </source>
</evidence>
<sequence>MSQCAATFQSRDRPIATMSFRPDGSSSLPTVLETGLSKGRAAGQICLDTDSRHAHALFHMNGRK</sequence>
<reference evidence="1" key="1">
    <citation type="submission" date="2015-10" db="EMBL/GenBank/DDBJ databases">
        <authorList>
            <person name="Gilbert D.G."/>
        </authorList>
    </citation>
    <scope>NUCLEOTIDE SEQUENCE</scope>
</reference>
<accession>A0A161K5E8</accession>